<dbReference type="CDD" id="cd13867">
    <property type="entry name" value="CuRO_2_CueO_FtsP"/>
    <property type="match status" value="1"/>
</dbReference>
<dbReference type="PROSITE" id="PS00079">
    <property type="entry name" value="MULTICOPPER_OXIDASE1"/>
    <property type="match status" value="1"/>
</dbReference>
<dbReference type="Pfam" id="PF07731">
    <property type="entry name" value="Cu-oxidase_2"/>
    <property type="match status" value="1"/>
</dbReference>
<dbReference type="eggNOG" id="COG2132">
    <property type="taxonomic scope" value="Bacteria"/>
</dbReference>
<dbReference type="Pfam" id="PF07732">
    <property type="entry name" value="Cu-oxidase_3"/>
    <property type="match status" value="1"/>
</dbReference>
<keyword evidence="7" id="KW-1185">Reference proteome</keyword>
<dbReference type="GO" id="GO:0016491">
    <property type="term" value="F:oxidoreductase activity"/>
    <property type="evidence" value="ECO:0007669"/>
    <property type="project" value="UniProtKB-KW"/>
</dbReference>
<dbReference type="EMBL" id="BBJM01000064">
    <property type="protein sequence ID" value="GAK48765.1"/>
    <property type="molecule type" value="Genomic_DNA"/>
</dbReference>
<comment type="similarity">
    <text evidence="1">Belongs to the multicopper oxidase family.</text>
</comment>
<evidence type="ECO:0000256" key="2">
    <source>
        <dbReference type="ARBA" id="ARBA00022723"/>
    </source>
</evidence>
<name>A0A081BL47_9LACO</name>
<dbReference type="PROSITE" id="PS00080">
    <property type="entry name" value="MULTICOPPER_OXIDASE2"/>
    <property type="match status" value="1"/>
</dbReference>
<gene>
    <name evidence="6" type="ORF">LOSG293_640010</name>
</gene>
<dbReference type="GO" id="GO:0005507">
    <property type="term" value="F:copper ion binding"/>
    <property type="evidence" value="ECO:0007669"/>
    <property type="project" value="InterPro"/>
</dbReference>
<feature type="domain" description="Plastocyanin-like" evidence="5">
    <location>
        <begin position="76"/>
        <end position="189"/>
    </location>
</feature>
<keyword evidence="3" id="KW-0560">Oxidoreductase</keyword>
<feature type="domain" description="Plastocyanin-like" evidence="4">
    <location>
        <begin position="356"/>
        <end position="482"/>
    </location>
</feature>
<evidence type="ECO:0000259" key="4">
    <source>
        <dbReference type="Pfam" id="PF07731"/>
    </source>
</evidence>
<dbReference type="STRING" id="1291743.LOSG293_640010"/>
<dbReference type="PANTHER" id="PTHR48267">
    <property type="entry name" value="CUPREDOXIN SUPERFAMILY PROTEIN"/>
    <property type="match status" value="1"/>
</dbReference>
<dbReference type="InterPro" id="IPR045087">
    <property type="entry name" value="Cu-oxidase_fam"/>
</dbReference>
<dbReference type="InterPro" id="IPR008972">
    <property type="entry name" value="Cupredoxin"/>
</dbReference>
<evidence type="ECO:0000256" key="3">
    <source>
        <dbReference type="ARBA" id="ARBA00023002"/>
    </source>
</evidence>
<organism evidence="6 7">
    <name type="scientific">Secundilactobacillus oryzae JCM 18671</name>
    <dbReference type="NCBI Taxonomy" id="1291743"/>
    <lineage>
        <taxon>Bacteria</taxon>
        <taxon>Bacillati</taxon>
        <taxon>Bacillota</taxon>
        <taxon>Bacilli</taxon>
        <taxon>Lactobacillales</taxon>
        <taxon>Lactobacillaceae</taxon>
        <taxon>Secundilactobacillus</taxon>
    </lineage>
</organism>
<evidence type="ECO:0000259" key="5">
    <source>
        <dbReference type="Pfam" id="PF07732"/>
    </source>
</evidence>
<dbReference type="Gene3D" id="2.60.40.420">
    <property type="entry name" value="Cupredoxins - blue copper proteins"/>
    <property type="match status" value="3"/>
</dbReference>
<sequence>MCKNESVHNLNFGDEKMSEKIYTDYFFDEPAYNTHDGGYVPLEAPETVPQPLGIPSLLKPVKETATDTYYEVVAQAGETQILPGAKTKTWGYNASLLGQSIVFEEGKHIHIDLINHLPELTTFHWHGLNVPGPYVDGGCHAPVYPGETKHIDFTVNQPAATLWLHAHPCPSTAEQVWHGLAVPVIVKDKIEAQLPFPRNYGVDDIPLVLQDRKFHEDNQWDYDADYDPDGVQGPTPMINGTVNPYFDVTTQRLRLRILNGANRREWRLHFDNDLPFTQIASDGGILPEPIKFTHLMLTCAERAEIIVDFGQFKPGDEVALYSDDVAIVRFRVHEFEPDNTVLPDHLVDIDSPEVTADAPVHHVVMSGMDEEVMMDDKKFGMQRIDAKQELGHVEYWDVTNTNEMHGGMVHPYHMHGTQFLVVSRNGHEPYPNERGFKDTVGVNPGETVRLKVWFDYAGVFMYHCHIIEHEDGGMMAQLEVVDSKHPQTYKLMDHHTLMKAFAEERGIPVEKLRLAGMSSYEKMNMEM</sequence>
<protein>
    <submittedName>
        <fullName evidence="6">Multicopper oxidase</fullName>
    </submittedName>
</protein>
<reference evidence="6" key="1">
    <citation type="journal article" date="2014" name="Genome Announc.">
        <title>Draft Genome Sequence of Lactobacillus oryzae Strain SG293T.</title>
        <authorList>
            <person name="Tanizawa Y."/>
            <person name="Fujisawa T."/>
            <person name="Mochizuki T."/>
            <person name="Kaminuma E."/>
            <person name="Nakamura Y."/>
            <person name="Tohno M."/>
        </authorList>
    </citation>
    <scope>NUCLEOTIDE SEQUENCE [LARGE SCALE GENOMIC DNA]</scope>
    <source>
        <strain evidence="6">SG293</strain>
    </source>
</reference>
<dbReference type="AlphaFoldDB" id="A0A081BL47"/>
<dbReference type="SUPFAM" id="SSF49503">
    <property type="entry name" value="Cupredoxins"/>
    <property type="match status" value="2"/>
</dbReference>
<dbReference type="CDD" id="cd13890">
    <property type="entry name" value="CuRO_3_CueO_FtsP"/>
    <property type="match status" value="1"/>
</dbReference>
<dbReference type="Proteomes" id="UP000028700">
    <property type="component" value="Unassembled WGS sequence"/>
</dbReference>
<proteinExistence type="inferred from homology"/>
<dbReference type="InterPro" id="IPR011707">
    <property type="entry name" value="Cu-oxidase-like_N"/>
</dbReference>
<dbReference type="InterPro" id="IPR011706">
    <property type="entry name" value="Cu-oxidase_C"/>
</dbReference>
<dbReference type="InterPro" id="IPR002355">
    <property type="entry name" value="Cu_oxidase_Cu_BS"/>
</dbReference>
<evidence type="ECO:0000256" key="1">
    <source>
        <dbReference type="ARBA" id="ARBA00010609"/>
    </source>
</evidence>
<accession>A0A081BL47</accession>
<keyword evidence="2" id="KW-0479">Metal-binding</keyword>
<dbReference type="InterPro" id="IPR033138">
    <property type="entry name" value="Cu_oxidase_CS"/>
</dbReference>
<comment type="caution">
    <text evidence="6">The sequence shown here is derived from an EMBL/GenBank/DDBJ whole genome shotgun (WGS) entry which is preliminary data.</text>
</comment>
<evidence type="ECO:0000313" key="7">
    <source>
        <dbReference type="Proteomes" id="UP000028700"/>
    </source>
</evidence>
<dbReference type="PANTHER" id="PTHR48267:SF1">
    <property type="entry name" value="BILIRUBIN OXIDASE"/>
    <property type="match status" value="1"/>
</dbReference>
<evidence type="ECO:0000313" key="6">
    <source>
        <dbReference type="EMBL" id="GAK48765.1"/>
    </source>
</evidence>